<dbReference type="CDD" id="cd24017">
    <property type="entry name" value="ASKHA_T2SSL_N"/>
    <property type="match status" value="1"/>
</dbReference>
<dbReference type="NCBIfam" id="TIGR01709">
    <property type="entry name" value="typeII_sec_gspL"/>
    <property type="match status" value="1"/>
</dbReference>
<evidence type="ECO:0000259" key="1">
    <source>
        <dbReference type="Pfam" id="PF05134"/>
    </source>
</evidence>
<evidence type="ECO:0000313" key="3">
    <source>
        <dbReference type="Proteomes" id="UP001197214"/>
    </source>
</evidence>
<feature type="domain" description="GspL cytoplasmic actin-ATPase-like" evidence="1">
    <location>
        <begin position="18"/>
        <end position="194"/>
    </location>
</feature>
<protein>
    <submittedName>
        <fullName evidence="2">General secretion pathway protein GspL</fullName>
    </submittedName>
</protein>
<dbReference type="Proteomes" id="UP001197214">
    <property type="component" value="Unassembled WGS sequence"/>
</dbReference>
<accession>A0ABS6XKG8</accession>
<dbReference type="EMBL" id="JAHWZX010000004">
    <property type="protein sequence ID" value="MBW4330313.1"/>
    <property type="molecule type" value="Genomic_DNA"/>
</dbReference>
<reference evidence="2 3" key="1">
    <citation type="submission" date="2021-07" db="EMBL/GenBank/DDBJ databases">
        <title>Stakelama flava sp. nov., a novel endophytic bacterium isolated from branch of Kandelia candel.</title>
        <authorList>
            <person name="Tuo L."/>
        </authorList>
    </citation>
    <scope>NUCLEOTIDE SEQUENCE [LARGE SCALE GENOMIC DNA]</scope>
    <source>
        <strain evidence="2 3">CBK3Z-3</strain>
    </source>
</reference>
<dbReference type="InterPro" id="IPR024230">
    <property type="entry name" value="GspL_cyto_dom"/>
</dbReference>
<evidence type="ECO:0000313" key="2">
    <source>
        <dbReference type="EMBL" id="MBW4330313.1"/>
    </source>
</evidence>
<organism evidence="2 3">
    <name type="scientific">Stakelama flava</name>
    <dbReference type="NCBI Taxonomy" id="2860338"/>
    <lineage>
        <taxon>Bacteria</taxon>
        <taxon>Pseudomonadati</taxon>
        <taxon>Pseudomonadota</taxon>
        <taxon>Alphaproteobacteria</taxon>
        <taxon>Sphingomonadales</taxon>
        <taxon>Sphingomonadaceae</taxon>
        <taxon>Stakelama</taxon>
    </lineage>
</organism>
<comment type="caution">
    <text evidence="2">The sequence shown here is derived from an EMBL/GenBank/DDBJ whole genome shotgun (WGS) entry which is preliminary data.</text>
</comment>
<gene>
    <name evidence="2" type="ORF">KY084_05430</name>
</gene>
<dbReference type="Pfam" id="PF05134">
    <property type="entry name" value="T2SSL"/>
    <property type="match status" value="1"/>
</dbReference>
<dbReference type="InterPro" id="IPR007812">
    <property type="entry name" value="T2SS_protein-GspL"/>
</dbReference>
<keyword evidence="3" id="KW-1185">Reference proteome</keyword>
<name>A0ABS6XKG8_9SPHN</name>
<proteinExistence type="predicted"/>
<sequence>MRGIWTFSDAEPSIIDPQGPATILVPCEAVRLLTVDLPLSSRAKRREALPFAIEDRIAEAPETVHLALGEEIAPKRYLVGVVRHEAMEKWIAQAQAAGLSHATMVPDALALPVPPEGHWAVELTGERALVRTADGGGFALPAAMLEAAWRREGEPATISYGAPLPDAMRGEEAPGDMARLLERPALDLRQGPYARRSLPGGNRFGRRLAWILGIGIAAHATIATADTILLRSIADRRAAEVRALAGQMAPGAALGDDLTGQVADMIPTPVGDDRFVLMLNRVSAALAPLSGAIAMHSIRYRADAMTLEMGMLEPDALPRIRAALSDASIDARVTGGDDGTVRVVAMLP</sequence>